<proteinExistence type="predicted"/>
<accession>A0ABV1X0Y8</accession>
<comment type="caution">
    <text evidence="1">The sequence shown here is derived from an EMBL/GenBank/DDBJ whole genome shotgun (WGS) entry which is preliminary data.</text>
</comment>
<gene>
    <name evidence="1" type="ORF">ABT404_24935</name>
</gene>
<dbReference type="RefSeq" id="WP_350783721.1">
    <property type="nucleotide sequence ID" value="NZ_JBEPEK010000192.1"/>
</dbReference>
<organism evidence="1 2">
    <name type="scientific">Streptomyces hyaluromycini</name>
    <dbReference type="NCBI Taxonomy" id="1377993"/>
    <lineage>
        <taxon>Bacteria</taxon>
        <taxon>Bacillati</taxon>
        <taxon>Actinomycetota</taxon>
        <taxon>Actinomycetes</taxon>
        <taxon>Kitasatosporales</taxon>
        <taxon>Streptomycetaceae</taxon>
        <taxon>Streptomyces</taxon>
    </lineage>
</organism>
<evidence type="ECO:0000313" key="2">
    <source>
        <dbReference type="Proteomes" id="UP001474181"/>
    </source>
</evidence>
<dbReference type="EMBL" id="JBEPEK010000192">
    <property type="protein sequence ID" value="MER7182683.1"/>
    <property type="molecule type" value="Genomic_DNA"/>
</dbReference>
<keyword evidence="2" id="KW-1185">Reference proteome</keyword>
<sequence>MTEGVDTWNRLATLLPPAQAEEFKDCWTIGEQEAALGLLLSGILSNDVAISETVRAQLSVLAETWGEREALTPRIRQCRGDGQSASAVTLVEQDDVLVSGDTVQADRSLASLVLVPWISCTRCSQVLMRVHAHEAWGALSYLAERYAITTPDRTAVARLFSTDSADKAFTSLLQACDQPLTITDTTGFAP</sequence>
<name>A0ABV1X0Y8_9ACTN</name>
<protein>
    <submittedName>
        <fullName evidence="1">Uncharacterized protein</fullName>
    </submittedName>
</protein>
<evidence type="ECO:0000313" key="1">
    <source>
        <dbReference type="EMBL" id="MER7182683.1"/>
    </source>
</evidence>
<dbReference type="Proteomes" id="UP001474181">
    <property type="component" value="Unassembled WGS sequence"/>
</dbReference>
<reference evidence="1 2" key="1">
    <citation type="submission" date="2024-06" db="EMBL/GenBank/DDBJ databases">
        <title>The Natural Products Discovery Center: Release of the First 8490 Sequenced Strains for Exploring Actinobacteria Biosynthetic Diversity.</title>
        <authorList>
            <person name="Kalkreuter E."/>
            <person name="Kautsar S.A."/>
            <person name="Yang D."/>
            <person name="Bader C.D."/>
            <person name="Teijaro C.N."/>
            <person name="Fluegel L."/>
            <person name="Davis C.M."/>
            <person name="Simpson J.R."/>
            <person name="Lauterbach L."/>
            <person name="Steele A.D."/>
            <person name="Gui C."/>
            <person name="Meng S."/>
            <person name="Li G."/>
            <person name="Viehrig K."/>
            <person name="Ye F."/>
            <person name="Su P."/>
            <person name="Kiefer A.F."/>
            <person name="Nichols A."/>
            <person name="Cepeda A.J."/>
            <person name="Yan W."/>
            <person name="Fan B."/>
            <person name="Jiang Y."/>
            <person name="Adhikari A."/>
            <person name="Zheng C.-J."/>
            <person name="Schuster L."/>
            <person name="Cowan T.M."/>
            <person name="Smanski M.J."/>
            <person name="Chevrette M.G."/>
            <person name="De Carvalho L.P.S."/>
            <person name="Shen B."/>
        </authorList>
    </citation>
    <scope>NUCLEOTIDE SEQUENCE [LARGE SCALE GENOMIC DNA]</scope>
    <source>
        <strain evidence="1 2">NPDC000234</strain>
    </source>
</reference>